<dbReference type="GO" id="GO:0005886">
    <property type="term" value="C:plasma membrane"/>
    <property type="evidence" value="ECO:0007669"/>
    <property type="project" value="UniProtKB-SubCell"/>
</dbReference>
<feature type="domain" description="ABC transporter" evidence="8">
    <location>
        <begin position="19"/>
        <end position="270"/>
    </location>
</feature>
<keyword evidence="4" id="KW-1003">Cell membrane</keyword>
<dbReference type="RefSeq" id="WP_171421850.1">
    <property type="nucleotide sequence ID" value="NZ_JABFJW010000541.1"/>
</dbReference>
<dbReference type="InterPro" id="IPR017871">
    <property type="entry name" value="ABC_transporter-like_CS"/>
</dbReference>
<dbReference type="InterPro" id="IPR003439">
    <property type="entry name" value="ABC_transporter-like_ATP-bd"/>
</dbReference>
<dbReference type="FunFam" id="3.40.50.300:FF:000016">
    <property type="entry name" value="Oligopeptide ABC transporter ATP-binding component"/>
    <property type="match status" value="1"/>
</dbReference>
<protein>
    <submittedName>
        <fullName evidence="9">ABC transporter ATP-binding protein</fullName>
    </submittedName>
</protein>
<evidence type="ECO:0000256" key="2">
    <source>
        <dbReference type="ARBA" id="ARBA00005417"/>
    </source>
</evidence>
<dbReference type="GO" id="GO:0016887">
    <property type="term" value="F:ATP hydrolysis activity"/>
    <property type="evidence" value="ECO:0007669"/>
    <property type="project" value="InterPro"/>
</dbReference>
<dbReference type="NCBIfam" id="TIGR01727">
    <property type="entry name" value="oligo_HPY"/>
    <property type="match status" value="1"/>
</dbReference>
<comment type="caution">
    <text evidence="9">The sequence shown here is derived from an EMBL/GenBank/DDBJ whole genome shotgun (WGS) entry which is preliminary data.</text>
</comment>
<dbReference type="PANTHER" id="PTHR43297:SF2">
    <property type="entry name" value="DIPEPTIDE TRANSPORT ATP-BINDING PROTEIN DPPD"/>
    <property type="match status" value="1"/>
</dbReference>
<organism evidence="9 10">
    <name type="scientific">Corallococcus exercitus</name>
    <dbReference type="NCBI Taxonomy" id="2316736"/>
    <lineage>
        <taxon>Bacteria</taxon>
        <taxon>Pseudomonadati</taxon>
        <taxon>Myxococcota</taxon>
        <taxon>Myxococcia</taxon>
        <taxon>Myxococcales</taxon>
        <taxon>Cystobacterineae</taxon>
        <taxon>Myxococcaceae</taxon>
        <taxon>Corallococcus</taxon>
    </lineage>
</organism>
<keyword evidence="6 9" id="KW-0067">ATP-binding</keyword>
<name>A0A7Y4NI68_9BACT</name>
<dbReference type="Pfam" id="PF08352">
    <property type="entry name" value="oligo_HPY"/>
    <property type="match status" value="1"/>
</dbReference>
<dbReference type="Proteomes" id="UP000528460">
    <property type="component" value="Unassembled WGS sequence"/>
</dbReference>
<evidence type="ECO:0000256" key="5">
    <source>
        <dbReference type="ARBA" id="ARBA00022741"/>
    </source>
</evidence>
<dbReference type="SUPFAM" id="SSF52540">
    <property type="entry name" value="P-loop containing nucleoside triphosphate hydrolases"/>
    <property type="match status" value="1"/>
</dbReference>
<dbReference type="Gene3D" id="3.40.50.300">
    <property type="entry name" value="P-loop containing nucleotide triphosphate hydrolases"/>
    <property type="match status" value="1"/>
</dbReference>
<dbReference type="AlphaFoldDB" id="A0A7Y4NI68"/>
<dbReference type="CDD" id="cd03257">
    <property type="entry name" value="ABC_NikE_OppD_transporters"/>
    <property type="match status" value="1"/>
</dbReference>
<dbReference type="SMART" id="SM00382">
    <property type="entry name" value="AAA"/>
    <property type="match status" value="1"/>
</dbReference>
<accession>A0A7Y4NI68</accession>
<dbReference type="InterPro" id="IPR050388">
    <property type="entry name" value="ABC_Ni/Peptide_Import"/>
</dbReference>
<keyword evidence="5" id="KW-0547">Nucleotide-binding</keyword>
<dbReference type="GO" id="GO:0005524">
    <property type="term" value="F:ATP binding"/>
    <property type="evidence" value="ECO:0007669"/>
    <property type="project" value="UniProtKB-KW"/>
</dbReference>
<dbReference type="PANTHER" id="PTHR43297">
    <property type="entry name" value="OLIGOPEPTIDE TRANSPORT ATP-BINDING PROTEIN APPD"/>
    <property type="match status" value="1"/>
</dbReference>
<keyword evidence="7" id="KW-0472">Membrane</keyword>
<sequence length="345" mass="36449">MTGVAPSPGARVDAPAPLLDVRGLVTQLALPRGTVRAVDGVSFTVPPGGTLGVVGESGCGKSLTALSVMRLVPQPPGRVVGGEVRFRGEDLLALPEKEMRRVRGRHVAMVFQEPMTSLNPVFTVGEQIGEGVRLHLGATRAQARERAVEMLRQVGIPAPGERVDAYPHQLSGGMRQRVMIAMALACDPALLIADEPTTALDVTIQAQILELLKRLQAERHMAVMLITHDLGVVAGSCDAVVVMYAGRIVEQAPVRELFARPAHPYTAGLLRSIPSLHDAGAAVEGGRQRLKAIPGMVPSLGALPSGCAFRDRCDRATELCARVAPVLEPKRGGQSAACHHPVPAP</sequence>
<evidence type="ECO:0000313" key="9">
    <source>
        <dbReference type="EMBL" id="NOK14784.1"/>
    </source>
</evidence>
<evidence type="ECO:0000256" key="7">
    <source>
        <dbReference type="ARBA" id="ARBA00023136"/>
    </source>
</evidence>
<comment type="subcellular location">
    <subcellularLocation>
        <location evidence="1">Cell inner membrane</location>
        <topology evidence="1">Peripheral membrane protein</topology>
    </subcellularLocation>
</comment>
<keyword evidence="3" id="KW-0813">Transport</keyword>
<dbReference type="Pfam" id="PF00005">
    <property type="entry name" value="ABC_tran"/>
    <property type="match status" value="1"/>
</dbReference>
<comment type="similarity">
    <text evidence="2">Belongs to the ABC transporter superfamily.</text>
</comment>
<dbReference type="PROSITE" id="PS00211">
    <property type="entry name" value="ABC_TRANSPORTER_1"/>
    <property type="match status" value="1"/>
</dbReference>
<proteinExistence type="inferred from homology"/>
<evidence type="ECO:0000259" key="8">
    <source>
        <dbReference type="PROSITE" id="PS50893"/>
    </source>
</evidence>
<evidence type="ECO:0000256" key="6">
    <source>
        <dbReference type="ARBA" id="ARBA00022840"/>
    </source>
</evidence>
<evidence type="ECO:0000256" key="1">
    <source>
        <dbReference type="ARBA" id="ARBA00004417"/>
    </source>
</evidence>
<dbReference type="GO" id="GO:0015833">
    <property type="term" value="P:peptide transport"/>
    <property type="evidence" value="ECO:0007669"/>
    <property type="project" value="InterPro"/>
</dbReference>
<dbReference type="PROSITE" id="PS50893">
    <property type="entry name" value="ABC_TRANSPORTER_2"/>
    <property type="match status" value="1"/>
</dbReference>
<gene>
    <name evidence="9" type="ORF">HNS30_37810</name>
</gene>
<dbReference type="InterPro" id="IPR003593">
    <property type="entry name" value="AAA+_ATPase"/>
</dbReference>
<reference evidence="9 10" key="1">
    <citation type="submission" date="2020-05" db="EMBL/GenBank/DDBJ databases">
        <authorList>
            <person name="Whitworth D."/>
        </authorList>
    </citation>
    <scope>NUCLEOTIDE SEQUENCE [LARGE SCALE GENOMIC DNA]</scope>
    <source>
        <strain evidence="9 10">CA046A</strain>
    </source>
</reference>
<dbReference type="InterPro" id="IPR027417">
    <property type="entry name" value="P-loop_NTPase"/>
</dbReference>
<evidence type="ECO:0000256" key="3">
    <source>
        <dbReference type="ARBA" id="ARBA00022448"/>
    </source>
</evidence>
<evidence type="ECO:0000313" key="10">
    <source>
        <dbReference type="Proteomes" id="UP000528460"/>
    </source>
</evidence>
<dbReference type="EMBL" id="JABFJW010000541">
    <property type="protein sequence ID" value="NOK14784.1"/>
    <property type="molecule type" value="Genomic_DNA"/>
</dbReference>
<dbReference type="InterPro" id="IPR013563">
    <property type="entry name" value="Oligopep_ABC_C"/>
</dbReference>
<evidence type="ECO:0000256" key="4">
    <source>
        <dbReference type="ARBA" id="ARBA00022475"/>
    </source>
</evidence>